<protein>
    <submittedName>
        <fullName evidence="2">Uncharacterized protein</fullName>
    </submittedName>
</protein>
<dbReference type="AlphaFoldDB" id="A0A3S5BF72"/>
<organism evidence="2 3">
    <name type="scientific">Protopolystoma xenopodis</name>
    <dbReference type="NCBI Taxonomy" id="117903"/>
    <lineage>
        <taxon>Eukaryota</taxon>
        <taxon>Metazoa</taxon>
        <taxon>Spiralia</taxon>
        <taxon>Lophotrochozoa</taxon>
        <taxon>Platyhelminthes</taxon>
        <taxon>Monogenea</taxon>
        <taxon>Polyopisthocotylea</taxon>
        <taxon>Polystomatidea</taxon>
        <taxon>Polystomatidae</taxon>
        <taxon>Protopolystoma</taxon>
    </lineage>
</organism>
<dbReference type="EMBL" id="CAAALY010054507">
    <property type="protein sequence ID" value="VEL22062.1"/>
    <property type="molecule type" value="Genomic_DNA"/>
</dbReference>
<proteinExistence type="predicted"/>
<name>A0A3S5BF72_9PLAT</name>
<keyword evidence="3" id="KW-1185">Reference proteome</keyword>
<evidence type="ECO:0000256" key="1">
    <source>
        <dbReference type="SAM" id="MobiDB-lite"/>
    </source>
</evidence>
<feature type="region of interest" description="Disordered" evidence="1">
    <location>
        <begin position="38"/>
        <end position="106"/>
    </location>
</feature>
<dbReference type="Proteomes" id="UP000784294">
    <property type="component" value="Unassembled WGS sequence"/>
</dbReference>
<accession>A0A3S5BF72</accession>
<sequence length="126" mass="13965">MPLKWSIVGNHEYSGRGHGTRYVPQGLPEAPTKLRKHGRTNTVKLKESATKQTATPARAFLVSGPETERPSGGEFQCSPAVLEPTRRNEFNLAPQSHPDSSRRPLTHRLVGPCNSYYVYSTLSTYA</sequence>
<evidence type="ECO:0000313" key="2">
    <source>
        <dbReference type="EMBL" id="VEL22062.1"/>
    </source>
</evidence>
<evidence type="ECO:0000313" key="3">
    <source>
        <dbReference type="Proteomes" id="UP000784294"/>
    </source>
</evidence>
<gene>
    <name evidence="2" type="ORF">PXEA_LOCUS15502</name>
</gene>
<comment type="caution">
    <text evidence="2">The sequence shown here is derived from an EMBL/GenBank/DDBJ whole genome shotgun (WGS) entry which is preliminary data.</text>
</comment>
<reference evidence="2" key="1">
    <citation type="submission" date="2018-11" db="EMBL/GenBank/DDBJ databases">
        <authorList>
            <consortium name="Pathogen Informatics"/>
        </authorList>
    </citation>
    <scope>NUCLEOTIDE SEQUENCE</scope>
</reference>